<gene>
    <name evidence="2" type="ORF">ACFQ5N_03690</name>
</gene>
<feature type="transmembrane region" description="Helical" evidence="1">
    <location>
        <begin position="135"/>
        <end position="154"/>
    </location>
</feature>
<organism evidence="2 3">
    <name type="scientific">Lutibacter holmesii</name>
    <dbReference type="NCBI Taxonomy" id="1137985"/>
    <lineage>
        <taxon>Bacteria</taxon>
        <taxon>Pseudomonadati</taxon>
        <taxon>Bacteroidota</taxon>
        <taxon>Flavobacteriia</taxon>
        <taxon>Flavobacteriales</taxon>
        <taxon>Flavobacteriaceae</taxon>
        <taxon>Lutibacter</taxon>
    </lineage>
</organism>
<comment type="caution">
    <text evidence="2">The sequence shown here is derived from an EMBL/GenBank/DDBJ whole genome shotgun (WGS) entry which is preliminary data.</text>
</comment>
<dbReference type="InterPro" id="IPR023233">
    <property type="entry name" value="Herpes_MCP_upper_sf"/>
</dbReference>
<protein>
    <submittedName>
        <fullName evidence="2">Uncharacterized protein</fullName>
    </submittedName>
</protein>
<name>A0ABW3WKU9_9FLAO</name>
<proteinExistence type="predicted"/>
<dbReference type="Proteomes" id="UP001597241">
    <property type="component" value="Unassembled WGS sequence"/>
</dbReference>
<dbReference type="RefSeq" id="WP_386807843.1">
    <property type="nucleotide sequence ID" value="NZ_JBHTMV010000003.1"/>
</dbReference>
<keyword evidence="1" id="KW-0472">Membrane</keyword>
<feature type="transmembrane region" description="Helical" evidence="1">
    <location>
        <begin position="204"/>
        <end position="223"/>
    </location>
</feature>
<keyword evidence="1" id="KW-1133">Transmembrane helix</keyword>
<reference evidence="3" key="1">
    <citation type="journal article" date="2019" name="Int. J. Syst. Evol. Microbiol.">
        <title>The Global Catalogue of Microorganisms (GCM) 10K type strain sequencing project: providing services to taxonomists for standard genome sequencing and annotation.</title>
        <authorList>
            <consortium name="The Broad Institute Genomics Platform"/>
            <consortium name="The Broad Institute Genome Sequencing Center for Infectious Disease"/>
            <person name="Wu L."/>
            <person name="Ma J."/>
        </authorList>
    </citation>
    <scope>NUCLEOTIDE SEQUENCE [LARGE SCALE GENOMIC DNA]</scope>
    <source>
        <strain evidence="3">CCUG 62221</strain>
    </source>
</reference>
<feature type="transmembrane region" description="Helical" evidence="1">
    <location>
        <begin position="107"/>
        <end position="129"/>
    </location>
</feature>
<feature type="transmembrane region" description="Helical" evidence="1">
    <location>
        <begin position="174"/>
        <end position="192"/>
    </location>
</feature>
<dbReference type="SUPFAM" id="SSF103417">
    <property type="entry name" value="Major capsid protein VP5"/>
    <property type="match status" value="1"/>
</dbReference>
<keyword evidence="3" id="KW-1185">Reference proteome</keyword>
<evidence type="ECO:0000313" key="3">
    <source>
        <dbReference type="Proteomes" id="UP001597241"/>
    </source>
</evidence>
<sequence>MKLTKEQITYIDDYLKHHKVKYWDIRIELLDHIVTNVEALMEKGISFDKALEEVHISFGNSLKRFWNSGIAYGVMENGIGYEKLIDSKRKEIHKKYNRLLFKEIKNFFTTTKTILLSIVVFAMLYFTFIVFKNNILKIIAITSIVSYSMSIYYFPIKLWFQNKREKSINLQNALNYMLLAVLFLNCLSLFRPKDASSFFTQEQYLWFVVSMIMLYFITNYCGAQVYKKAYNHYSNLYDKLQQL</sequence>
<evidence type="ECO:0000313" key="2">
    <source>
        <dbReference type="EMBL" id="MFD1292931.1"/>
    </source>
</evidence>
<keyword evidence="1" id="KW-0812">Transmembrane</keyword>
<evidence type="ECO:0000256" key="1">
    <source>
        <dbReference type="SAM" id="Phobius"/>
    </source>
</evidence>
<accession>A0ABW3WKU9</accession>
<dbReference type="EMBL" id="JBHTMV010000003">
    <property type="protein sequence ID" value="MFD1292931.1"/>
    <property type="molecule type" value="Genomic_DNA"/>
</dbReference>